<proteinExistence type="predicted"/>
<name>A0A917PBX5_9DEIO</name>
<evidence type="ECO:0000313" key="2">
    <source>
        <dbReference type="Proteomes" id="UP000635726"/>
    </source>
</evidence>
<dbReference type="Gene3D" id="1.20.910.10">
    <property type="entry name" value="Heme oxygenase-like"/>
    <property type="match status" value="1"/>
</dbReference>
<reference evidence="1" key="1">
    <citation type="journal article" date="2014" name="Int. J. Syst. Evol. Microbiol.">
        <title>Complete genome sequence of Corynebacterium casei LMG S-19264T (=DSM 44701T), isolated from a smear-ripened cheese.</title>
        <authorList>
            <consortium name="US DOE Joint Genome Institute (JGI-PGF)"/>
            <person name="Walter F."/>
            <person name="Albersmeier A."/>
            <person name="Kalinowski J."/>
            <person name="Ruckert C."/>
        </authorList>
    </citation>
    <scope>NUCLEOTIDE SEQUENCE</scope>
    <source>
        <strain evidence="1">JCM 14371</strain>
    </source>
</reference>
<accession>A0A917PBX5</accession>
<evidence type="ECO:0000313" key="1">
    <source>
        <dbReference type="EMBL" id="GGJ70185.1"/>
    </source>
</evidence>
<dbReference type="AlphaFoldDB" id="A0A917PBX5"/>
<evidence type="ECO:0008006" key="3">
    <source>
        <dbReference type="Google" id="ProtNLM"/>
    </source>
</evidence>
<dbReference type="Proteomes" id="UP000635726">
    <property type="component" value="Unassembled WGS sequence"/>
</dbReference>
<dbReference type="SUPFAM" id="SSF48613">
    <property type="entry name" value="Heme oxygenase-like"/>
    <property type="match status" value="1"/>
</dbReference>
<protein>
    <recommendedName>
        <fullName evidence="3">Heme oxygenase</fullName>
    </recommendedName>
</protein>
<sequence>MILTDLKTHTHAQHAQAEASLNILDPALTLDRYVALLCGLAALYAPIEDDLRRWLPAETTAVLPLTALAALHGDLSALGVKAPAGPGAPLGLQSEGQAWGALYVTEGARLGGQVIARHLQARLPLPAGQGLAFFGAGGADGPATALRWRTFGTLITARWEADPAPDAFRDDAVLGARHAFTGFTRLHVPREAVA</sequence>
<dbReference type="InterPro" id="IPR016084">
    <property type="entry name" value="Haem_Oase-like_multi-hlx"/>
</dbReference>
<dbReference type="RefSeq" id="WP_188961486.1">
    <property type="nucleotide sequence ID" value="NZ_BMOE01000003.1"/>
</dbReference>
<keyword evidence="2" id="KW-1185">Reference proteome</keyword>
<gene>
    <name evidence="1" type="ORF">GCM10008939_13250</name>
</gene>
<dbReference type="EMBL" id="BMOE01000003">
    <property type="protein sequence ID" value="GGJ70185.1"/>
    <property type="molecule type" value="Genomic_DNA"/>
</dbReference>
<comment type="caution">
    <text evidence="1">The sequence shown here is derived from an EMBL/GenBank/DDBJ whole genome shotgun (WGS) entry which is preliminary data.</text>
</comment>
<reference evidence="1" key="2">
    <citation type="submission" date="2020-09" db="EMBL/GenBank/DDBJ databases">
        <authorList>
            <person name="Sun Q."/>
            <person name="Ohkuma M."/>
        </authorList>
    </citation>
    <scope>NUCLEOTIDE SEQUENCE</scope>
    <source>
        <strain evidence="1">JCM 14371</strain>
    </source>
</reference>
<dbReference type="CDD" id="cd19166">
    <property type="entry name" value="HemeO-bac"/>
    <property type="match status" value="1"/>
</dbReference>
<organism evidence="1 2">
    <name type="scientific">Deinococcus aquiradiocola</name>
    <dbReference type="NCBI Taxonomy" id="393059"/>
    <lineage>
        <taxon>Bacteria</taxon>
        <taxon>Thermotogati</taxon>
        <taxon>Deinococcota</taxon>
        <taxon>Deinococci</taxon>
        <taxon>Deinococcales</taxon>
        <taxon>Deinococcaceae</taxon>
        <taxon>Deinococcus</taxon>
    </lineage>
</organism>